<keyword evidence="2" id="KW-1185">Reference proteome</keyword>
<reference evidence="1" key="1">
    <citation type="submission" date="2022-03" db="EMBL/GenBank/DDBJ databases">
        <authorList>
            <person name="Brunel B."/>
        </authorList>
    </citation>
    <scope>NUCLEOTIDE SEQUENCE</scope>
    <source>
        <strain evidence="1">STM4922sample</strain>
    </source>
</reference>
<organism evidence="1 2">
    <name type="scientific">Mesorhizobium ventifaucium</name>
    <dbReference type="NCBI Taxonomy" id="666020"/>
    <lineage>
        <taxon>Bacteria</taxon>
        <taxon>Pseudomonadati</taxon>
        <taxon>Pseudomonadota</taxon>
        <taxon>Alphaproteobacteria</taxon>
        <taxon>Hyphomicrobiales</taxon>
        <taxon>Phyllobacteriaceae</taxon>
        <taxon>Mesorhizobium</taxon>
    </lineage>
</organism>
<comment type="caution">
    <text evidence="1">The sequence shown here is derived from an EMBL/GenBank/DDBJ whole genome shotgun (WGS) entry which is preliminary data.</text>
</comment>
<proteinExistence type="predicted"/>
<evidence type="ECO:0000313" key="2">
    <source>
        <dbReference type="Proteomes" id="UP001152604"/>
    </source>
</evidence>
<sequence length="142" mass="15401">MGDHFGLTWADLELRGRRPLTGARAGRRDWGDGSKSVKNEARPMPLFGSAISSRIILMRLLEALSYGTVSEESCQTTSRPDIAWPASFDLARPSARPDQVERPACAKSRASSGLILFACMAARIPESTLSIWLIKAASRGPA</sequence>
<gene>
    <name evidence="1" type="ORF">MES4922_100086</name>
</gene>
<dbReference type="Proteomes" id="UP001152604">
    <property type="component" value="Unassembled WGS sequence"/>
</dbReference>
<protein>
    <submittedName>
        <fullName evidence="1">Uncharacterized protein</fullName>
    </submittedName>
</protein>
<evidence type="ECO:0000313" key="1">
    <source>
        <dbReference type="EMBL" id="CAH2394497.1"/>
    </source>
</evidence>
<accession>A0ABM9DD74</accession>
<dbReference type="EMBL" id="CAKXZS010000002">
    <property type="protein sequence ID" value="CAH2394497.1"/>
    <property type="molecule type" value="Genomic_DNA"/>
</dbReference>
<name>A0ABM9DD74_9HYPH</name>